<dbReference type="SUPFAM" id="SSF52540">
    <property type="entry name" value="P-loop containing nucleoside triphosphate hydrolases"/>
    <property type="match status" value="1"/>
</dbReference>
<accession>A0A835ZHE0</accession>
<dbReference type="InterPro" id="IPR027417">
    <property type="entry name" value="P-loop_NTPase"/>
</dbReference>
<dbReference type="Proteomes" id="UP000664859">
    <property type="component" value="Unassembled WGS sequence"/>
</dbReference>
<gene>
    <name evidence="1" type="ORF">JKP88DRAFT_214391</name>
</gene>
<comment type="caution">
    <text evidence="1">The sequence shown here is derived from an EMBL/GenBank/DDBJ whole genome shotgun (WGS) entry which is preliminary data.</text>
</comment>
<reference evidence="1" key="1">
    <citation type="submission" date="2021-02" db="EMBL/GenBank/DDBJ databases">
        <title>First Annotated Genome of the Yellow-green Alga Tribonema minus.</title>
        <authorList>
            <person name="Mahan K.M."/>
        </authorList>
    </citation>
    <scope>NUCLEOTIDE SEQUENCE</scope>
    <source>
        <strain evidence="1">UTEX B ZZ1240</strain>
    </source>
</reference>
<name>A0A835ZHE0_9STRA</name>
<keyword evidence="2" id="KW-1185">Reference proteome</keyword>
<dbReference type="AlphaFoldDB" id="A0A835ZHE0"/>
<proteinExistence type="predicted"/>
<evidence type="ECO:0000313" key="1">
    <source>
        <dbReference type="EMBL" id="KAG5193093.1"/>
    </source>
</evidence>
<organism evidence="1 2">
    <name type="scientific">Tribonema minus</name>
    <dbReference type="NCBI Taxonomy" id="303371"/>
    <lineage>
        <taxon>Eukaryota</taxon>
        <taxon>Sar</taxon>
        <taxon>Stramenopiles</taxon>
        <taxon>Ochrophyta</taxon>
        <taxon>PX clade</taxon>
        <taxon>Xanthophyceae</taxon>
        <taxon>Tribonematales</taxon>
        <taxon>Tribonemataceae</taxon>
        <taxon>Tribonema</taxon>
    </lineage>
</organism>
<sequence>MSLASVSLAEGRALVVAANKADISGVSAEEYRAGVQSQVDALLPDTGAPPVIPVCSLTGYGVDELMNAVSAAA</sequence>
<dbReference type="Gene3D" id="3.40.50.300">
    <property type="entry name" value="P-loop containing nucleotide triphosphate hydrolases"/>
    <property type="match status" value="1"/>
</dbReference>
<protein>
    <submittedName>
        <fullName evidence="1">Uncharacterized protein</fullName>
    </submittedName>
</protein>
<dbReference type="EMBL" id="JAFCMP010000001">
    <property type="protein sequence ID" value="KAG5193093.1"/>
    <property type="molecule type" value="Genomic_DNA"/>
</dbReference>
<evidence type="ECO:0000313" key="2">
    <source>
        <dbReference type="Proteomes" id="UP000664859"/>
    </source>
</evidence>